<reference evidence="14 15" key="1">
    <citation type="journal article" date="2018" name="Int. J. Syst. Evol. Microbiol.">
        <title>Methylomusa anaerophila gen. nov., sp. nov., an anaerobic methanol-utilizing bacterium isolated from a microbial fuel cell.</title>
        <authorList>
            <person name="Amano N."/>
            <person name="Yamamuro A."/>
            <person name="Miyahara M."/>
            <person name="Kouzuma A."/>
            <person name="Abe T."/>
            <person name="Watanabe K."/>
        </authorList>
    </citation>
    <scope>NUCLEOTIDE SEQUENCE [LARGE SCALE GENOMIC DNA]</scope>
    <source>
        <strain evidence="14 15">MMFC1</strain>
    </source>
</reference>
<evidence type="ECO:0000313" key="15">
    <source>
        <dbReference type="Proteomes" id="UP000276437"/>
    </source>
</evidence>
<dbReference type="AlphaFoldDB" id="A0A348AND8"/>
<comment type="subcellular location">
    <subcellularLocation>
        <location evidence="2 13">Cell membrane</location>
        <topology evidence="2 13">Multi-pass membrane protein</topology>
    </subcellularLocation>
</comment>
<feature type="transmembrane region" description="Helical" evidence="13">
    <location>
        <begin position="175"/>
        <end position="195"/>
    </location>
</feature>
<dbReference type="InterPro" id="IPR011541">
    <property type="entry name" value="Ni/Co_transpt_high_affinity"/>
</dbReference>
<evidence type="ECO:0000256" key="6">
    <source>
        <dbReference type="ARBA" id="ARBA00022596"/>
    </source>
</evidence>
<proteinExistence type="inferred from homology"/>
<feature type="transmembrane region" description="Helical" evidence="13">
    <location>
        <begin position="207"/>
        <end position="230"/>
    </location>
</feature>
<keyword evidence="9" id="KW-0406">Ion transport</keyword>
<evidence type="ECO:0000256" key="3">
    <source>
        <dbReference type="ARBA" id="ARBA00022426"/>
    </source>
</evidence>
<evidence type="ECO:0000256" key="9">
    <source>
        <dbReference type="ARBA" id="ARBA00023065"/>
    </source>
</evidence>
<feature type="transmembrane region" description="Helical" evidence="13">
    <location>
        <begin position="91"/>
        <end position="117"/>
    </location>
</feature>
<keyword evidence="5" id="KW-1003">Cell membrane</keyword>
<evidence type="ECO:0000256" key="5">
    <source>
        <dbReference type="ARBA" id="ARBA00022475"/>
    </source>
</evidence>
<evidence type="ECO:0000256" key="10">
    <source>
        <dbReference type="ARBA" id="ARBA00023112"/>
    </source>
</evidence>
<dbReference type="GO" id="GO:0005886">
    <property type="term" value="C:plasma membrane"/>
    <property type="evidence" value="ECO:0007669"/>
    <property type="project" value="UniProtKB-SubCell"/>
</dbReference>
<dbReference type="PANTHER" id="PTHR40659:SF1">
    <property type="entry name" value="NICKEL_COBALT EFFLUX SYSTEM RCNA"/>
    <property type="match status" value="1"/>
</dbReference>
<comment type="similarity">
    <text evidence="13">Belongs to the NiCoT transporter (TC 2.A.52) family.</text>
</comment>
<keyword evidence="12" id="KW-0170">Cobalt</keyword>
<evidence type="ECO:0000256" key="8">
    <source>
        <dbReference type="ARBA" id="ARBA00022989"/>
    </source>
</evidence>
<name>A0A348AND8_9FIRM</name>
<dbReference type="GO" id="GO:0046583">
    <property type="term" value="F:monoatomic cation efflux transmembrane transporter activity"/>
    <property type="evidence" value="ECO:0007669"/>
    <property type="project" value="TreeGrafter"/>
</dbReference>
<accession>A0A348AND8</accession>
<dbReference type="EMBL" id="AP018449">
    <property type="protein sequence ID" value="BBB92586.1"/>
    <property type="molecule type" value="Genomic_DNA"/>
</dbReference>
<organism evidence="14 15">
    <name type="scientific">Methylomusa anaerophila</name>
    <dbReference type="NCBI Taxonomy" id="1930071"/>
    <lineage>
        <taxon>Bacteria</taxon>
        <taxon>Bacillati</taxon>
        <taxon>Bacillota</taxon>
        <taxon>Negativicutes</taxon>
        <taxon>Selenomonadales</taxon>
        <taxon>Sporomusaceae</taxon>
        <taxon>Methylomusa</taxon>
    </lineage>
</organism>
<evidence type="ECO:0000313" key="14">
    <source>
        <dbReference type="EMBL" id="BBB92586.1"/>
    </source>
</evidence>
<evidence type="ECO:0000256" key="12">
    <source>
        <dbReference type="ARBA" id="ARBA00023285"/>
    </source>
</evidence>
<keyword evidence="3" id="KW-0171">Cobalt transport</keyword>
<dbReference type="GO" id="GO:0015099">
    <property type="term" value="F:nickel cation transmembrane transporter activity"/>
    <property type="evidence" value="ECO:0007669"/>
    <property type="project" value="UniProtKB-UniRule"/>
</dbReference>
<gene>
    <name evidence="14" type="ORF">MAMMFC1_03281</name>
</gene>
<dbReference type="GO" id="GO:0032025">
    <property type="term" value="P:response to cobalt ion"/>
    <property type="evidence" value="ECO:0007669"/>
    <property type="project" value="TreeGrafter"/>
</dbReference>
<dbReference type="GO" id="GO:0006824">
    <property type="term" value="P:cobalt ion transport"/>
    <property type="evidence" value="ECO:0007669"/>
    <property type="project" value="UniProtKB-KW"/>
</dbReference>
<dbReference type="PANTHER" id="PTHR40659">
    <property type="entry name" value="NICKEL/COBALT EFFLUX SYSTEM RCNA"/>
    <property type="match status" value="1"/>
</dbReference>
<keyword evidence="7 13" id="KW-0812">Transmembrane</keyword>
<evidence type="ECO:0000256" key="13">
    <source>
        <dbReference type="RuleBase" id="RU362101"/>
    </source>
</evidence>
<dbReference type="InterPro" id="IPR051224">
    <property type="entry name" value="NiCoT_RcnA"/>
</dbReference>
<dbReference type="KEGG" id="mana:MAMMFC1_03281"/>
<comment type="function">
    <text evidence="1">Efflux system for nickel and cobalt.</text>
</comment>
<feature type="transmembrane region" description="Helical" evidence="13">
    <location>
        <begin position="129"/>
        <end position="149"/>
    </location>
</feature>
<dbReference type="OrthoDB" id="9812956at2"/>
<evidence type="ECO:0000256" key="1">
    <source>
        <dbReference type="ARBA" id="ARBA00002510"/>
    </source>
</evidence>
<evidence type="ECO:0000256" key="11">
    <source>
        <dbReference type="ARBA" id="ARBA00023136"/>
    </source>
</evidence>
<keyword evidence="15" id="KW-1185">Reference proteome</keyword>
<keyword evidence="10" id="KW-0921">Nickel transport</keyword>
<protein>
    <recommendedName>
        <fullName evidence="13">Nickel/cobalt efflux system</fullName>
    </recommendedName>
</protein>
<keyword evidence="11 13" id="KW-0472">Membrane</keyword>
<dbReference type="Proteomes" id="UP000276437">
    <property type="component" value="Chromosome"/>
</dbReference>
<sequence length="276" mass="30560">MVIIVLVAFFLIDDFPMRDQVMYHITNWQAEFNKDAAIKIKVLSNNYSPDLFQALFTFSFLYGVLHATSPGHGKSIIAGWILTQQRHLKDIALVAIGATFLHAFSAVAIVAFIFYFVGNYFPGIMRATYLGLNVVSGATLIIAGFQLLGENYKQYSKQRCKTKTPSNNLQSVHPVWIALSIGIIPCPLAAAIFIYCMTTNMVVNGLLLVAAFALGMGLTLFVVAITVWLLKNEAMQSGCYHDSVSKFFLKLINVISALFFIVLGILIILTNIQKAF</sequence>
<keyword evidence="6" id="KW-0533">Nickel</keyword>
<evidence type="ECO:0000256" key="2">
    <source>
        <dbReference type="ARBA" id="ARBA00004651"/>
    </source>
</evidence>
<dbReference type="Pfam" id="PF03824">
    <property type="entry name" value="NicO"/>
    <property type="match status" value="1"/>
</dbReference>
<dbReference type="GO" id="GO:0010045">
    <property type="term" value="P:response to nickel cation"/>
    <property type="evidence" value="ECO:0007669"/>
    <property type="project" value="TreeGrafter"/>
</dbReference>
<evidence type="ECO:0000256" key="4">
    <source>
        <dbReference type="ARBA" id="ARBA00022448"/>
    </source>
</evidence>
<keyword evidence="8 13" id="KW-1133">Transmembrane helix</keyword>
<evidence type="ECO:0000256" key="7">
    <source>
        <dbReference type="ARBA" id="ARBA00022692"/>
    </source>
</evidence>
<dbReference type="RefSeq" id="WP_145987649.1">
    <property type="nucleotide sequence ID" value="NZ_AP018449.1"/>
</dbReference>
<feature type="transmembrane region" description="Helical" evidence="13">
    <location>
        <begin position="251"/>
        <end position="272"/>
    </location>
</feature>
<keyword evidence="4 13" id="KW-0813">Transport</keyword>